<name>A0A8T1ELH8_9STRA</name>
<sequence>MLQEQLAVTQTQLNLVHGNLESSLSLNYKFVDAVMLCASNKYIASSNSQRKIGTLVYVTRQLQRSKKENARLRIEYVS</sequence>
<evidence type="ECO:0000313" key="1">
    <source>
        <dbReference type="EMBL" id="KAG2954583.1"/>
    </source>
</evidence>
<reference evidence="1" key="1">
    <citation type="submission" date="2018-10" db="EMBL/GenBank/DDBJ databases">
        <title>Effector identification in a new, highly contiguous assembly of the strawberry crown rot pathogen Phytophthora cactorum.</title>
        <authorList>
            <person name="Armitage A.D."/>
            <person name="Nellist C.F."/>
            <person name="Bates H."/>
            <person name="Vickerstaff R.J."/>
            <person name="Harrison R.J."/>
        </authorList>
    </citation>
    <scope>NUCLEOTIDE SEQUENCE</scope>
    <source>
        <strain evidence="1">4040</strain>
    </source>
</reference>
<dbReference type="EMBL" id="RCMK01000012">
    <property type="protein sequence ID" value="KAG2954583.1"/>
    <property type="molecule type" value="Genomic_DNA"/>
</dbReference>
<protein>
    <submittedName>
        <fullName evidence="1">Uncharacterized protein</fullName>
    </submittedName>
</protein>
<accession>A0A8T1ELH8</accession>
<evidence type="ECO:0000313" key="2">
    <source>
        <dbReference type="Proteomes" id="UP000736787"/>
    </source>
</evidence>
<proteinExistence type="predicted"/>
<comment type="caution">
    <text evidence="1">The sequence shown here is derived from an EMBL/GenBank/DDBJ whole genome shotgun (WGS) entry which is preliminary data.</text>
</comment>
<organism evidence="1 2">
    <name type="scientific">Phytophthora cactorum</name>
    <dbReference type="NCBI Taxonomy" id="29920"/>
    <lineage>
        <taxon>Eukaryota</taxon>
        <taxon>Sar</taxon>
        <taxon>Stramenopiles</taxon>
        <taxon>Oomycota</taxon>
        <taxon>Peronosporomycetes</taxon>
        <taxon>Peronosporales</taxon>
        <taxon>Peronosporaceae</taxon>
        <taxon>Phytophthora</taxon>
    </lineage>
</organism>
<gene>
    <name evidence="1" type="ORF">PC117_g1134</name>
</gene>
<dbReference type="AlphaFoldDB" id="A0A8T1ELH8"/>
<dbReference type="Proteomes" id="UP000736787">
    <property type="component" value="Unassembled WGS sequence"/>
</dbReference>